<dbReference type="GO" id="GO:0005524">
    <property type="term" value="F:ATP binding"/>
    <property type="evidence" value="ECO:0007669"/>
    <property type="project" value="InterPro"/>
</dbReference>
<accession>A0A2G2ZVC4</accession>
<dbReference type="InterPro" id="IPR003439">
    <property type="entry name" value="ABC_transporter-like_ATP-bd"/>
</dbReference>
<organism evidence="2 3">
    <name type="scientific">Capsicum annuum</name>
    <name type="common">Capsicum pepper</name>
    <dbReference type="NCBI Taxonomy" id="4072"/>
    <lineage>
        <taxon>Eukaryota</taxon>
        <taxon>Viridiplantae</taxon>
        <taxon>Streptophyta</taxon>
        <taxon>Embryophyta</taxon>
        <taxon>Tracheophyta</taxon>
        <taxon>Spermatophyta</taxon>
        <taxon>Magnoliopsida</taxon>
        <taxon>eudicotyledons</taxon>
        <taxon>Gunneridae</taxon>
        <taxon>Pentapetalae</taxon>
        <taxon>asterids</taxon>
        <taxon>lamiids</taxon>
        <taxon>Solanales</taxon>
        <taxon>Solanaceae</taxon>
        <taxon>Solanoideae</taxon>
        <taxon>Capsiceae</taxon>
        <taxon>Capsicum</taxon>
    </lineage>
</organism>
<evidence type="ECO:0000313" key="2">
    <source>
        <dbReference type="EMBL" id="PHT85896.1"/>
    </source>
</evidence>
<sequence>MMSTFAALVGQSGSGKSTVISLLERFNDPEVGEVLIDGVNLKKYKLKWLRQQMGLVSQKPILFTTTTKENISYGKENAIDEESSIAIELANAANFIG</sequence>
<dbReference type="AlphaFoldDB" id="A0A2G2ZVC4"/>
<dbReference type="SUPFAM" id="SSF52540">
    <property type="entry name" value="P-loop containing nucleoside triphosphate hydrolases"/>
    <property type="match status" value="1"/>
</dbReference>
<reference evidence="2 3" key="2">
    <citation type="journal article" date="2017" name="Genome Biol.">
        <title>New reference genome sequences of hot pepper reveal the massive evolution of plant disease-resistance genes by retroduplication.</title>
        <authorList>
            <person name="Kim S."/>
            <person name="Park J."/>
            <person name="Yeom S.I."/>
            <person name="Kim Y.M."/>
            <person name="Seo E."/>
            <person name="Kim K.T."/>
            <person name="Kim M.S."/>
            <person name="Lee J.M."/>
            <person name="Cheong K."/>
            <person name="Shin H.S."/>
            <person name="Kim S.B."/>
            <person name="Han K."/>
            <person name="Lee J."/>
            <person name="Park M."/>
            <person name="Lee H.A."/>
            <person name="Lee H.Y."/>
            <person name="Lee Y."/>
            <person name="Oh S."/>
            <person name="Lee J.H."/>
            <person name="Choi E."/>
            <person name="Choi E."/>
            <person name="Lee S.E."/>
            <person name="Jeon J."/>
            <person name="Kim H."/>
            <person name="Choi G."/>
            <person name="Song H."/>
            <person name="Lee J."/>
            <person name="Lee S.C."/>
            <person name="Kwon J.K."/>
            <person name="Lee H.Y."/>
            <person name="Koo N."/>
            <person name="Hong Y."/>
            <person name="Kim R.W."/>
            <person name="Kang W.H."/>
            <person name="Huh J.H."/>
            <person name="Kang B.C."/>
            <person name="Yang T.J."/>
            <person name="Lee Y.H."/>
            <person name="Bennetzen J.L."/>
            <person name="Choi D."/>
        </authorList>
    </citation>
    <scope>NUCLEOTIDE SEQUENCE [LARGE SCALE GENOMIC DNA]</scope>
    <source>
        <strain evidence="3">cv. CM334</strain>
    </source>
</reference>
<dbReference type="Proteomes" id="UP000222542">
    <property type="component" value="Unassembled WGS sequence"/>
</dbReference>
<dbReference type="InterPro" id="IPR039421">
    <property type="entry name" value="Type_1_exporter"/>
</dbReference>
<reference evidence="2 3" key="1">
    <citation type="journal article" date="2014" name="Nat. Genet.">
        <title>Genome sequence of the hot pepper provides insights into the evolution of pungency in Capsicum species.</title>
        <authorList>
            <person name="Kim S."/>
            <person name="Park M."/>
            <person name="Yeom S.I."/>
            <person name="Kim Y.M."/>
            <person name="Lee J.M."/>
            <person name="Lee H.A."/>
            <person name="Seo E."/>
            <person name="Choi J."/>
            <person name="Cheong K."/>
            <person name="Kim K.T."/>
            <person name="Jung K."/>
            <person name="Lee G.W."/>
            <person name="Oh S.K."/>
            <person name="Bae C."/>
            <person name="Kim S.B."/>
            <person name="Lee H.Y."/>
            <person name="Kim S.Y."/>
            <person name="Kim M.S."/>
            <person name="Kang B.C."/>
            <person name="Jo Y.D."/>
            <person name="Yang H.B."/>
            <person name="Jeong H.J."/>
            <person name="Kang W.H."/>
            <person name="Kwon J.K."/>
            <person name="Shin C."/>
            <person name="Lim J.Y."/>
            <person name="Park J.H."/>
            <person name="Huh J.H."/>
            <person name="Kim J.S."/>
            <person name="Kim B.D."/>
            <person name="Cohen O."/>
            <person name="Paran I."/>
            <person name="Suh M.C."/>
            <person name="Lee S.B."/>
            <person name="Kim Y.K."/>
            <person name="Shin Y."/>
            <person name="Noh S.J."/>
            <person name="Park J."/>
            <person name="Seo Y.S."/>
            <person name="Kwon S.Y."/>
            <person name="Kim H.A."/>
            <person name="Park J.M."/>
            <person name="Kim H.J."/>
            <person name="Choi S.B."/>
            <person name="Bosland P.W."/>
            <person name="Reeves G."/>
            <person name="Jo S.H."/>
            <person name="Lee B.W."/>
            <person name="Cho H.T."/>
            <person name="Choi H.S."/>
            <person name="Lee M.S."/>
            <person name="Yu Y."/>
            <person name="Do Choi Y."/>
            <person name="Park B.S."/>
            <person name="van Deynze A."/>
            <person name="Ashrafi H."/>
            <person name="Hill T."/>
            <person name="Kim W.T."/>
            <person name="Pai H.S."/>
            <person name="Ahn H.K."/>
            <person name="Yeam I."/>
            <person name="Giovannoni J.J."/>
            <person name="Rose J.K."/>
            <person name="Sorensen I."/>
            <person name="Lee S.J."/>
            <person name="Kim R.W."/>
            <person name="Choi I.Y."/>
            <person name="Choi B.S."/>
            <person name="Lim J.S."/>
            <person name="Lee Y.H."/>
            <person name="Choi D."/>
        </authorList>
    </citation>
    <scope>NUCLEOTIDE SEQUENCE [LARGE SCALE GENOMIC DNA]</scope>
    <source>
        <strain evidence="3">cv. CM334</strain>
    </source>
</reference>
<dbReference type="GO" id="GO:0016887">
    <property type="term" value="F:ATP hydrolysis activity"/>
    <property type="evidence" value="ECO:0007669"/>
    <property type="project" value="InterPro"/>
</dbReference>
<dbReference type="Pfam" id="PF00005">
    <property type="entry name" value="ABC_tran"/>
    <property type="match status" value="1"/>
</dbReference>
<dbReference type="STRING" id="4072.A0A2G2ZVC4"/>
<evidence type="ECO:0000259" key="1">
    <source>
        <dbReference type="Pfam" id="PF00005"/>
    </source>
</evidence>
<dbReference type="PANTHER" id="PTHR24222">
    <property type="entry name" value="ABC TRANSPORTER B FAMILY"/>
    <property type="match status" value="1"/>
</dbReference>
<protein>
    <recommendedName>
        <fullName evidence="1">ABC transporter domain-containing protein</fullName>
    </recommendedName>
</protein>
<gene>
    <name evidence="2" type="ORF">T459_08002</name>
</gene>
<name>A0A2G2ZVC4_CAPAN</name>
<dbReference type="EMBL" id="AYRZ02000003">
    <property type="protein sequence ID" value="PHT85896.1"/>
    <property type="molecule type" value="Genomic_DNA"/>
</dbReference>
<evidence type="ECO:0000313" key="3">
    <source>
        <dbReference type="Proteomes" id="UP000222542"/>
    </source>
</evidence>
<dbReference type="Gene3D" id="3.40.50.300">
    <property type="entry name" value="P-loop containing nucleotide triphosphate hydrolases"/>
    <property type="match status" value="1"/>
</dbReference>
<comment type="caution">
    <text evidence="2">The sequence shown here is derived from an EMBL/GenBank/DDBJ whole genome shotgun (WGS) entry which is preliminary data.</text>
</comment>
<dbReference type="OMA" id="MVEISHQ"/>
<dbReference type="Gramene" id="PHT85896">
    <property type="protein sequence ID" value="PHT85896"/>
    <property type="gene ID" value="T459_08002"/>
</dbReference>
<keyword evidence="3" id="KW-1185">Reference proteome</keyword>
<proteinExistence type="predicted"/>
<dbReference type="InterPro" id="IPR027417">
    <property type="entry name" value="P-loop_NTPase"/>
</dbReference>
<feature type="domain" description="ABC transporter" evidence="1">
    <location>
        <begin position="6"/>
        <end position="81"/>
    </location>
</feature>
<dbReference type="PANTHER" id="PTHR24222:SF50">
    <property type="entry name" value="ABC TRANSPORTER B FAMILY MEMBER 9-LIKE ISOFORM X2"/>
    <property type="match status" value="1"/>
</dbReference>